<evidence type="ECO:0000313" key="4">
    <source>
        <dbReference type="Proteomes" id="UP000631300"/>
    </source>
</evidence>
<dbReference type="SUPFAM" id="SSF52540">
    <property type="entry name" value="P-loop containing nucleoside triphosphate hydrolases"/>
    <property type="match status" value="1"/>
</dbReference>
<dbReference type="GO" id="GO:0005524">
    <property type="term" value="F:ATP binding"/>
    <property type="evidence" value="ECO:0007669"/>
    <property type="project" value="InterPro"/>
</dbReference>
<dbReference type="Gene3D" id="3.40.50.300">
    <property type="entry name" value="P-loop containing nucleotide triphosphate hydrolases"/>
    <property type="match status" value="1"/>
</dbReference>
<dbReference type="InterPro" id="IPR027417">
    <property type="entry name" value="P-loop_NTPase"/>
</dbReference>
<dbReference type="Pfam" id="PF07728">
    <property type="entry name" value="AAA_5"/>
    <property type="match status" value="1"/>
</dbReference>
<evidence type="ECO:0000259" key="2">
    <source>
        <dbReference type="SMART" id="SM00382"/>
    </source>
</evidence>
<name>A0A918JND6_9ALTE</name>
<dbReference type="Proteomes" id="UP000631300">
    <property type="component" value="Unassembled WGS sequence"/>
</dbReference>
<evidence type="ECO:0000313" key="3">
    <source>
        <dbReference type="EMBL" id="GGW92267.1"/>
    </source>
</evidence>
<dbReference type="EMBL" id="BMXP01000008">
    <property type="protein sequence ID" value="GGW92267.1"/>
    <property type="molecule type" value="Genomic_DNA"/>
</dbReference>
<dbReference type="SMART" id="SM00382">
    <property type="entry name" value="AAA"/>
    <property type="match status" value="1"/>
</dbReference>
<proteinExistence type="predicted"/>
<feature type="domain" description="AAA+ ATPase" evidence="2">
    <location>
        <begin position="54"/>
        <end position="234"/>
    </location>
</feature>
<dbReference type="GO" id="GO:0016887">
    <property type="term" value="F:ATP hydrolysis activity"/>
    <property type="evidence" value="ECO:0007669"/>
    <property type="project" value="InterPro"/>
</dbReference>
<dbReference type="InterPro" id="IPR003593">
    <property type="entry name" value="AAA+_ATPase"/>
</dbReference>
<dbReference type="AlphaFoldDB" id="A0A918JND6"/>
<reference evidence="3" key="1">
    <citation type="journal article" date="2014" name="Int. J. Syst. Evol. Microbiol.">
        <title>Complete genome sequence of Corynebacterium casei LMG S-19264T (=DSM 44701T), isolated from a smear-ripened cheese.</title>
        <authorList>
            <consortium name="US DOE Joint Genome Institute (JGI-PGF)"/>
            <person name="Walter F."/>
            <person name="Albersmeier A."/>
            <person name="Kalinowski J."/>
            <person name="Ruckert C."/>
        </authorList>
    </citation>
    <scope>NUCLEOTIDE SEQUENCE</scope>
    <source>
        <strain evidence="3">KCTC 22164</strain>
    </source>
</reference>
<comment type="caution">
    <text evidence="3">The sequence shown here is derived from an EMBL/GenBank/DDBJ whole genome shotgun (WGS) entry which is preliminary data.</text>
</comment>
<protein>
    <submittedName>
        <fullName evidence="3">ATPase</fullName>
    </submittedName>
</protein>
<sequence>MTDSARFNRYFKGNSPTPSKQGWKNLPKRKDFTRPQGYIAQPGLIDAVNVALALGQPLLLTGEPGTGKSTLASNIAFELGCEDTDLKVEIKSTTTARELFYTFDHIGWFNSRTVSDTPPTPSRFIAYTGLGKALLVAADKVPQALIPKDMHIGEQRRSVVLIDEIDKAPRDVPNDLLNEIEHMYFKVPEIDNTEIAANPAYRPIIVITSNSEKVLPDAFLRRCIFYNIEFPEPDTLMQILLSRFSDDDNVHPQLLEDAASLLRHLRASPDLDKKPGLSEIIEFVEVLSPFADARQGLRTQKDLIMAKMSTLLKNRFPHGRKEQLIADWLNTTG</sequence>
<dbReference type="RefSeq" id="WP_189407553.1">
    <property type="nucleotide sequence ID" value="NZ_BMXP01000008.1"/>
</dbReference>
<evidence type="ECO:0000256" key="1">
    <source>
        <dbReference type="SAM" id="MobiDB-lite"/>
    </source>
</evidence>
<dbReference type="CDD" id="cd00009">
    <property type="entry name" value="AAA"/>
    <property type="match status" value="1"/>
</dbReference>
<accession>A0A918JND6</accession>
<dbReference type="InterPro" id="IPR011704">
    <property type="entry name" value="ATPase_dyneun-rel_AAA"/>
</dbReference>
<organism evidence="3 4">
    <name type="scientific">Alteromonas halophila</name>
    <dbReference type="NCBI Taxonomy" id="516698"/>
    <lineage>
        <taxon>Bacteria</taxon>
        <taxon>Pseudomonadati</taxon>
        <taxon>Pseudomonadota</taxon>
        <taxon>Gammaproteobacteria</taxon>
        <taxon>Alteromonadales</taxon>
        <taxon>Alteromonadaceae</taxon>
        <taxon>Alteromonas/Salinimonas group</taxon>
        <taxon>Alteromonas</taxon>
    </lineage>
</organism>
<gene>
    <name evidence="3" type="ORF">GCM10007391_28250</name>
</gene>
<reference evidence="3" key="2">
    <citation type="submission" date="2020-09" db="EMBL/GenBank/DDBJ databases">
        <authorList>
            <person name="Sun Q."/>
            <person name="Kim S."/>
        </authorList>
    </citation>
    <scope>NUCLEOTIDE SEQUENCE</scope>
    <source>
        <strain evidence="3">KCTC 22164</strain>
    </source>
</reference>
<feature type="region of interest" description="Disordered" evidence="1">
    <location>
        <begin position="1"/>
        <end position="27"/>
    </location>
</feature>
<keyword evidence="4" id="KW-1185">Reference proteome</keyword>